<dbReference type="EMBL" id="RRZB01000064">
    <property type="protein sequence ID" value="MBE0465156.1"/>
    <property type="molecule type" value="Genomic_DNA"/>
</dbReference>
<comment type="caution">
    <text evidence="9">The sequence shown here is derived from an EMBL/GenBank/DDBJ whole genome shotgun (WGS) entry which is preliminary data.</text>
</comment>
<dbReference type="PANTHER" id="PTHR43876:SF7">
    <property type="entry name" value="UBIQUINONE BIOSYNTHESIS MONOOXYGENASE COQ6, MITOCHONDRIAL"/>
    <property type="match status" value="1"/>
</dbReference>
<dbReference type="RefSeq" id="WP_192539591.1">
    <property type="nucleotide sequence ID" value="NZ_RRZB01000064.1"/>
</dbReference>
<dbReference type="Gene3D" id="3.50.50.60">
    <property type="entry name" value="FAD/NAD(P)-binding domain"/>
    <property type="match status" value="2"/>
</dbReference>
<evidence type="ECO:0000256" key="2">
    <source>
        <dbReference type="ARBA" id="ARBA00004749"/>
    </source>
</evidence>
<dbReference type="PANTHER" id="PTHR43876">
    <property type="entry name" value="UBIQUINONE BIOSYNTHESIS MONOOXYGENASE COQ6, MITOCHONDRIAL"/>
    <property type="match status" value="1"/>
</dbReference>
<accession>A0ABR9G2P6</accession>
<evidence type="ECO:0000256" key="3">
    <source>
        <dbReference type="ARBA" id="ARBA00005349"/>
    </source>
</evidence>
<evidence type="ECO:0000313" key="10">
    <source>
        <dbReference type="Proteomes" id="UP001645038"/>
    </source>
</evidence>
<reference evidence="9 10" key="1">
    <citation type="submission" date="2020-07" db="EMBL/GenBank/DDBJ databases">
        <title>Halophilic bacteria isolated from french cheeses.</title>
        <authorList>
            <person name="Kothe C.I."/>
            <person name="Farah-Kraiem B."/>
            <person name="Renault P."/>
            <person name="Dridi B."/>
        </authorList>
    </citation>
    <scope>NUCLEOTIDE SEQUENCE [LARGE SCALE GENOMIC DNA]</scope>
    <source>
        <strain evidence="9 10">FME20</strain>
    </source>
</reference>
<comment type="cofactor">
    <cofactor evidence="1">
        <name>FAD</name>
        <dbReference type="ChEBI" id="CHEBI:57692"/>
    </cofactor>
</comment>
<dbReference type="InterPro" id="IPR002938">
    <property type="entry name" value="FAD-bd"/>
</dbReference>
<name>A0ABR9G2P6_9GAMM</name>
<proteinExistence type="inferred from homology"/>
<dbReference type="Pfam" id="PF01494">
    <property type="entry name" value="FAD_binding_3"/>
    <property type="match status" value="1"/>
</dbReference>
<dbReference type="InterPro" id="IPR036188">
    <property type="entry name" value="FAD/NAD-bd_sf"/>
</dbReference>
<dbReference type="PROSITE" id="PS01304">
    <property type="entry name" value="UBIH"/>
    <property type="match status" value="1"/>
</dbReference>
<sequence length="391" mass="43142">MQRDHDIIIVGGGMVGAALAARLGNAGYSIGLIERGDAPKAPSGDYDLRISSLNARSLAFIKLSGTELPEDRCCPFRHIDVSNQDGTGHSVFSAADSDMDDFGLFIENRTLQYALWERLKELPSVTCYTHSAPVNTLSSGETRSVELENGKLLSARLVVGADGAHSTLRKLADIDVTQHDYHQRAMIINVETELPQQDVSWQVFTPTGPIAMLPLPGHRASLVWYDTTHNTQAREQLDDEALKAAIEAAFPKRLGNLIRVVAHASFPIKRQHARRYIGKRLALMGDAAHVVHPLAGQGLNIGLHDADTLAEIIIKGRDPGDYLNLLRFECQRRAANQAMIAATDSFHHLFTGAKPLRQLGDLSLHLAERFPFAKRMMMQQANGLNPFKMRY</sequence>
<keyword evidence="9" id="KW-0830">Ubiquinone</keyword>
<organism evidence="9 10">
    <name type="scientific">Halomonas colorata</name>
    <dbReference type="NCBI Taxonomy" id="2742615"/>
    <lineage>
        <taxon>Bacteria</taxon>
        <taxon>Pseudomonadati</taxon>
        <taxon>Pseudomonadota</taxon>
        <taxon>Gammaproteobacteria</taxon>
        <taxon>Oceanospirillales</taxon>
        <taxon>Halomonadaceae</taxon>
        <taxon>Halomonas</taxon>
    </lineage>
</organism>
<protein>
    <submittedName>
        <fullName evidence="9">UbiH/UbiF/VisC/COQ6 family ubiquinone biosynthesis hydroxylase</fullName>
    </submittedName>
</protein>
<dbReference type="InterPro" id="IPR010971">
    <property type="entry name" value="UbiH/COQ6"/>
</dbReference>
<evidence type="ECO:0000256" key="7">
    <source>
        <dbReference type="ARBA" id="ARBA00023033"/>
    </source>
</evidence>
<keyword evidence="6" id="KW-0560">Oxidoreductase</keyword>
<keyword evidence="4" id="KW-0285">Flavoprotein</keyword>
<evidence type="ECO:0000313" key="9">
    <source>
        <dbReference type="EMBL" id="MBE0465156.1"/>
    </source>
</evidence>
<gene>
    <name evidence="9" type="ORF">EI547_17115</name>
</gene>
<comment type="pathway">
    <text evidence="2">Cofactor biosynthesis; ubiquinone biosynthesis.</text>
</comment>
<dbReference type="Proteomes" id="UP001645038">
    <property type="component" value="Unassembled WGS sequence"/>
</dbReference>
<evidence type="ECO:0000256" key="5">
    <source>
        <dbReference type="ARBA" id="ARBA00022827"/>
    </source>
</evidence>
<feature type="domain" description="FAD-binding" evidence="8">
    <location>
        <begin position="5"/>
        <end position="340"/>
    </location>
</feature>
<keyword evidence="5" id="KW-0274">FAD</keyword>
<evidence type="ECO:0000256" key="6">
    <source>
        <dbReference type="ARBA" id="ARBA00023002"/>
    </source>
</evidence>
<dbReference type="InterPro" id="IPR018168">
    <property type="entry name" value="Ubi_Hdrlase_CS"/>
</dbReference>
<keyword evidence="10" id="KW-1185">Reference proteome</keyword>
<evidence type="ECO:0000256" key="1">
    <source>
        <dbReference type="ARBA" id="ARBA00001974"/>
    </source>
</evidence>
<dbReference type="NCBIfam" id="TIGR01988">
    <property type="entry name" value="Ubi-OHases"/>
    <property type="match status" value="1"/>
</dbReference>
<dbReference type="InterPro" id="IPR051205">
    <property type="entry name" value="UbiH/COQ6_monooxygenase"/>
</dbReference>
<evidence type="ECO:0000256" key="4">
    <source>
        <dbReference type="ARBA" id="ARBA00022630"/>
    </source>
</evidence>
<dbReference type="SUPFAM" id="SSF51905">
    <property type="entry name" value="FAD/NAD(P)-binding domain"/>
    <property type="match status" value="1"/>
</dbReference>
<keyword evidence="7" id="KW-0503">Monooxygenase</keyword>
<comment type="similarity">
    <text evidence="3">Belongs to the UbiH/COQ6 family.</text>
</comment>
<dbReference type="PRINTS" id="PR00420">
    <property type="entry name" value="RNGMNOXGNASE"/>
</dbReference>
<evidence type="ECO:0000259" key="8">
    <source>
        <dbReference type="Pfam" id="PF01494"/>
    </source>
</evidence>